<evidence type="ECO:0000259" key="2">
    <source>
        <dbReference type="PROSITE" id="PS51767"/>
    </source>
</evidence>
<dbReference type="InterPro" id="IPR033121">
    <property type="entry name" value="PEPTIDASE_A1"/>
</dbReference>
<dbReference type="GO" id="GO:0006508">
    <property type="term" value="P:proteolysis"/>
    <property type="evidence" value="ECO:0007669"/>
    <property type="project" value="UniProtKB-KW"/>
</dbReference>
<evidence type="ECO:0000313" key="4">
    <source>
        <dbReference type="Proteomes" id="UP000814176"/>
    </source>
</evidence>
<dbReference type="Pfam" id="PF00026">
    <property type="entry name" value="Asp"/>
    <property type="match status" value="1"/>
</dbReference>
<evidence type="ECO:0000256" key="1">
    <source>
        <dbReference type="ARBA" id="ARBA00007447"/>
    </source>
</evidence>
<dbReference type="InterPro" id="IPR034164">
    <property type="entry name" value="Pepsin-like_dom"/>
</dbReference>
<evidence type="ECO:0000313" key="3">
    <source>
        <dbReference type="EMBL" id="KAH9830400.1"/>
    </source>
</evidence>
<keyword evidence="3" id="KW-0378">Hydrolase</keyword>
<accession>A0ABQ8K130</accession>
<keyword evidence="4" id="KW-1185">Reference proteome</keyword>
<protein>
    <submittedName>
        <fullName evidence="3">Acid protease</fullName>
    </submittedName>
</protein>
<dbReference type="EMBL" id="JADCUA010000031">
    <property type="protein sequence ID" value="KAH9830400.1"/>
    <property type="molecule type" value="Genomic_DNA"/>
</dbReference>
<comment type="similarity">
    <text evidence="1">Belongs to the peptidase A1 family.</text>
</comment>
<proteinExistence type="inferred from homology"/>
<dbReference type="PANTHER" id="PTHR47966:SF51">
    <property type="entry name" value="BETA-SITE APP-CLEAVING ENZYME, ISOFORM A-RELATED"/>
    <property type="match status" value="1"/>
</dbReference>
<dbReference type="PRINTS" id="PR00792">
    <property type="entry name" value="PEPSIN"/>
</dbReference>
<dbReference type="Gene3D" id="2.40.70.10">
    <property type="entry name" value="Acid Proteases"/>
    <property type="match status" value="2"/>
</dbReference>
<name>A0ABQ8K130_9APHY</name>
<dbReference type="PANTHER" id="PTHR47966">
    <property type="entry name" value="BETA-SITE APP-CLEAVING ENZYME, ISOFORM A-RELATED"/>
    <property type="match status" value="1"/>
</dbReference>
<reference evidence="3 4" key="1">
    <citation type="journal article" date="2021" name="Environ. Microbiol.">
        <title>Gene family expansions and transcriptome signatures uncover fungal adaptations to wood decay.</title>
        <authorList>
            <person name="Hage H."/>
            <person name="Miyauchi S."/>
            <person name="Viragh M."/>
            <person name="Drula E."/>
            <person name="Min B."/>
            <person name="Chaduli D."/>
            <person name="Navarro D."/>
            <person name="Favel A."/>
            <person name="Norest M."/>
            <person name="Lesage-Meessen L."/>
            <person name="Balint B."/>
            <person name="Merenyi Z."/>
            <person name="de Eugenio L."/>
            <person name="Morin E."/>
            <person name="Martinez A.T."/>
            <person name="Baldrian P."/>
            <person name="Stursova M."/>
            <person name="Martinez M.J."/>
            <person name="Novotny C."/>
            <person name="Magnuson J.K."/>
            <person name="Spatafora J.W."/>
            <person name="Maurice S."/>
            <person name="Pangilinan J."/>
            <person name="Andreopoulos W."/>
            <person name="LaButti K."/>
            <person name="Hundley H."/>
            <person name="Na H."/>
            <person name="Kuo A."/>
            <person name="Barry K."/>
            <person name="Lipzen A."/>
            <person name="Henrissat B."/>
            <person name="Riley R."/>
            <person name="Ahrendt S."/>
            <person name="Nagy L.G."/>
            <person name="Grigoriev I.V."/>
            <person name="Martin F."/>
            <person name="Rosso M.N."/>
        </authorList>
    </citation>
    <scope>NUCLEOTIDE SEQUENCE [LARGE SCALE GENOMIC DNA]</scope>
    <source>
        <strain evidence="3 4">CIRM-BRFM 1785</strain>
    </source>
</reference>
<gene>
    <name evidence="3" type="ORF">C8Q71DRAFT_785468</name>
</gene>
<dbReference type="InterPro" id="IPR021109">
    <property type="entry name" value="Peptidase_aspartic_dom_sf"/>
</dbReference>
<keyword evidence="3" id="KW-0645">Protease</keyword>
<dbReference type="InterPro" id="IPR001461">
    <property type="entry name" value="Aspartic_peptidase_A1"/>
</dbReference>
<comment type="caution">
    <text evidence="3">The sequence shown here is derived from an EMBL/GenBank/DDBJ whole genome shotgun (WGS) entry which is preliminary data.</text>
</comment>
<dbReference type="SUPFAM" id="SSF50630">
    <property type="entry name" value="Acid proteases"/>
    <property type="match status" value="1"/>
</dbReference>
<feature type="domain" description="Peptidase A1" evidence="2">
    <location>
        <begin position="115"/>
        <end position="438"/>
    </location>
</feature>
<organism evidence="3 4">
    <name type="scientific">Rhodofomes roseus</name>
    <dbReference type="NCBI Taxonomy" id="34475"/>
    <lineage>
        <taxon>Eukaryota</taxon>
        <taxon>Fungi</taxon>
        <taxon>Dikarya</taxon>
        <taxon>Basidiomycota</taxon>
        <taxon>Agaricomycotina</taxon>
        <taxon>Agaricomycetes</taxon>
        <taxon>Polyporales</taxon>
        <taxon>Rhodofomes</taxon>
    </lineage>
</organism>
<dbReference type="GO" id="GO:0008233">
    <property type="term" value="F:peptidase activity"/>
    <property type="evidence" value="ECO:0007669"/>
    <property type="project" value="UniProtKB-KW"/>
</dbReference>
<dbReference type="RefSeq" id="XP_047773704.1">
    <property type="nucleotide sequence ID" value="XM_047925079.1"/>
</dbReference>
<dbReference type="CDD" id="cd05471">
    <property type="entry name" value="pepsin_like"/>
    <property type="match status" value="1"/>
</dbReference>
<dbReference type="PROSITE" id="PS51767">
    <property type="entry name" value="PEPTIDASE_A1"/>
    <property type="match status" value="1"/>
</dbReference>
<sequence length="445" mass="47924">MRNGTASYVAPMRLIPPRHNGSSIRGGTYSERVSSGSVSTRHLRAKMLVSAILTLGLTAVSASAAPQPIVGRDVQPVSLTARKVPKGHVASLRKRSGVSANIALDDYFNGTDLQWYGDIQVGTPPQNISVIFDTGSFTLEFTSTECAEACANQRKFDVDESSTYVYTDQISTLPFETGIGVDTLQSEDEYVLWLREGYDTVSVGGVSTPNVSLYTIINQTQAFDADPNSGIQGMGPAVIGFWKGLVDQGIDALFGLYLTPKSVGNAELTIGGIDSSKYTGDLTYVPISPTSDGSWELDSPAVYVNGQTVDAINTKRTFIFDSGTPNVYFDDADVVEAIYALISPDIKPYDTEPGTYGIACDKIDQLPAEIDFTFTDTSGKPFNLTIPTSEFNVGPFEAEPSLCQTMINALDGLDLIGGSLLKHYYSVWDISNQQMAFAQSVTDSQ</sequence>
<dbReference type="GeneID" id="72005811"/>
<dbReference type="Proteomes" id="UP000814176">
    <property type="component" value="Unassembled WGS sequence"/>
</dbReference>